<evidence type="ECO:0000256" key="9">
    <source>
        <dbReference type="ARBA" id="ARBA00022801"/>
    </source>
</evidence>
<evidence type="ECO:0000256" key="15">
    <source>
        <dbReference type="ARBA" id="ARBA00023204"/>
    </source>
</evidence>
<dbReference type="InterPro" id="IPR036494">
    <property type="entry name" value="Ku_C_sf"/>
</dbReference>
<dbReference type="GO" id="GO:0005524">
    <property type="term" value="F:ATP binding"/>
    <property type="evidence" value="ECO:0007669"/>
    <property type="project" value="UniProtKB-KW"/>
</dbReference>
<keyword evidence="9" id="KW-0378">Hydrolase</keyword>
<dbReference type="OrthoDB" id="30826at2759"/>
<dbReference type="Pfam" id="PF02735">
    <property type="entry name" value="Ku"/>
    <property type="match status" value="1"/>
</dbReference>
<evidence type="ECO:0000256" key="6">
    <source>
        <dbReference type="ARBA" id="ARBA00022454"/>
    </source>
</evidence>
<evidence type="ECO:0000256" key="18">
    <source>
        <dbReference type="ARBA" id="ARBA00031847"/>
    </source>
</evidence>
<dbReference type="Pfam" id="PF08785">
    <property type="entry name" value="Ku_PK_bind"/>
    <property type="match status" value="1"/>
</dbReference>
<dbReference type="Gene3D" id="2.40.290.10">
    <property type="match status" value="1"/>
</dbReference>
<dbReference type="Gene3D" id="1.25.40.240">
    <property type="entry name" value="Ku, C-terminal domain"/>
    <property type="match status" value="1"/>
</dbReference>
<evidence type="ECO:0000256" key="14">
    <source>
        <dbReference type="ARBA" id="ARBA00023172"/>
    </source>
</evidence>
<dbReference type="EC" id="3.6.4.12" evidence="4"/>
<feature type="region of interest" description="Disordered" evidence="20">
    <location>
        <begin position="281"/>
        <end position="308"/>
    </location>
</feature>
<dbReference type="PROSITE" id="PS50234">
    <property type="entry name" value="VWFA"/>
    <property type="match status" value="1"/>
</dbReference>
<evidence type="ECO:0000256" key="5">
    <source>
        <dbReference type="ARBA" id="ARBA00021792"/>
    </source>
</evidence>
<comment type="similarity">
    <text evidence="3">Belongs to the ku80 family.</text>
</comment>
<evidence type="ECO:0000256" key="17">
    <source>
        <dbReference type="ARBA" id="ARBA00024890"/>
    </source>
</evidence>
<dbReference type="InterPro" id="IPR016194">
    <property type="entry name" value="SPOC-like_C_dom_sf"/>
</dbReference>
<dbReference type="InterPro" id="IPR014893">
    <property type="entry name" value="Ku_PK_bind"/>
</dbReference>
<dbReference type="Gene3D" id="3.40.50.410">
    <property type="entry name" value="von Willebrand factor, type A domain"/>
    <property type="match status" value="1"/>
</dbReference>
<evidence type="ECO:0000256" key="11">
    <source>
        <dbReference type="ARBA" id="ARBA00022840"/>
    </source>
</evidence>
<keyword evidence="7" id="KW-0547">Nucleotide-binding</keyword>
<evidence type="ECO:0000256" key="13">
    <source>
        <dbReference type="ARBA" id="ARBA00023125"/>
    </source>
</evidence>
<evidence type="ECO:0000313" key="23">
    <source>
        <dbReference type="Proteomes" id="UP000799778"/>
    </source>
</evidence>
<dbReference type="GO" id="GO:0043564">
    <property type="term" value="C:Ku70:Ku80 complex"/>
    <property type="evidence" value="ECO:0007669"/>
    <property type="project" value="InterPro"/>
</dbReference>
<dbReference type="InterPro" id="IPR006164">
    <property type="entry name" value="DNA_bd_Ku70/Ku80"/>
</dbReference>
<dbReference type="PANTHER" id="PTHR12604">
    <property type="entry name" value="KU AUTOANTIGEN DNA HELICASE"/>
    <property type="match status" value="1"/>
</dbReference>
<dbReference type="GO" id="GO:0003684">
    <property type="term" value="F:damaged DNA binding"/>
    <property type="evidence" value="ECO:0007669"/>
    <property type="project" value="InterPro"/>
</dbReference>
<evidence type="ECO:0000256" key="16">
    <source>
        <dbReference type="ARBA" id="ARBA00023242"/>
    </source>
</evidence>
<dbReference type="PANTHER" id="PTHR12604:SF4">
    <property type="entry name" value="X-RAY REPAIR CROSS-COMPLEMENTING PROTEIN 5"/>
    <property type="match status" value="1"/>
</dbReference>
<dbReference type="EMBL" id="ML978079">
    <property type="protein sequence ID" value="KAF2009260.1"/>
    <property type="molecule type" value="Genomic_DNA"/>
</dbReference>
<dbReference type="RefSeq" id="XP_033377599.1">
    <property type="nucleotide sequence ID" value="XM_033532831.1"/>
</dbReference>
<keyword evidence="12" id="KW-0779">Telomere</keyword>
<evidence type="ECO:0000256" key="7">
    <source>
        <dbReference type="ARBA" id="ARBA00022741"/>
    </source>
</evidence>
<dbReference type="GO" id="GO:0016787">
    <property type="term" value="F:hydrolase activity"/>
    <property type="evidence" value="ECO:0007669"/>
    <property type="project" value="UniProtKB-KW"/>
</dbReference>
<evidence type="ECO:0000256" key="8">
    <source>
        <dbReference type="ARBA" id="ARBA00022763"/>
    </source>
</evidence>
<reference evidence="22" key="1">
    <citation type="journal article" date="2020" name="Stud. Mycol.">
        <title>101 Dothideomycetes genomes: a test case for predicting lifestyles and emergence of pathogens.</title>
        <authorList>
            <person name="Haridas S."/>
            <person name="Albert R."/>
            <person name="Binder M."/>
            <person name="Bloem J."/>
            <person name="Labutti K."/>
            <person name="Salamov A."/>
            <person name="Andreopoulos B."/>
            <person name="Baker S."/>
            <person name="Barry K."/>
            <person name="Bills G."/>
            <person name="Bluhm B."/>
            <person name="Cannon C."/>
            <person name="Castanera R."/>
            <person name="Culley D."/>
            <person name="Daum C."/>
            <person name="Ezra D."/>
            <person name="Gonzalez J."/>
            <person name="Henrissat B."/>
            <person name="Kuo A."/>
            <person name="Liang C."/>
            <person name="Lipzen A."/>
            <person name="Lutzoni F."/>
            <person name="Magnuson J."/>
            <person name="Mondo S."/>
            <person name="Nolan M."/>
            <person name="Ohm R."/>
            <person name="Pangilinan J."/>
            <person name="Park H.-J."/>
            <person name="Ramirez L."/>
            <person name="Alfaro M."/>
            <person name="Sun H."/>
            <person name="Tritt A."/>
            <person name="Yoshinaga Y."/>
            <person name="Zwiers L.-H."/>
            <person name="Turgeon B."/>
            <person name="Goodwin S."/>
            <person name="Spatafora J."/>
            <person name="Crous P."/>
            <person name="Grigoriev I."/>
        </authorList>
    </citation>
    <scope>NUCLEOTIDE SEQUENCE</scope>
    <source>
        <strain evidence="22">CBS 175.79</strain>
    </source>
</reference>
<dbReference type="GO" id="GO:0042162">
    <property type="term" value="F:telomeric DNA binding"/>
    <property type="evidence" value="ECO:0007669"/>
    <property type="project" value="InterPro"/>
</dbReference>
<feature type="compositionally biased region" description="Low complexity" evidence="20">
    <location>
        <begin position="288"/>
        <end position="304"/>
    </location>
</feature>
<dbReference type="GO" id="GO:0003690">
    <property type="term" value="F:double-stranded DNA binding"/>
    <property type="evidence" value="ECO:0007669"/>
    <property type="project" value="TreeGrafter"/>
</dbReference>
<evidence type="ECO:0000256" key="4">
    <source>
        <dbReference type="ARBA" id="ARBA00012551"/>
    </source>
</evidence>
<evidence type="ECO:0000256" key="19">
    <source>
        <dbReference type="ARBA" id="ARBA00047995"/>
    </source>
</evidence>
<evidence type="ECO:0000256" key="20">
    <source>
        <dbReference type="SAM" id="MobiDB-lite"/>
    </source>
</evidence>
<dbReference type="InterPro" id="IPR002035">
    <property type="entry name" value="VWF_A"/>
</dbReference>
<evidence type="ECO:0000259" key="21">
    <source>
        <dbReference type="PROSITE" id="PS50234"/>
    </source>
</evidence>
<dbReference type="FunFam" id="3.40.50.410:FF:000073">
    <property type="entry name" value="ATP-dependent DNA helicase II subunit 2"/>
    <property type="match status" value="1"/>
</dbReference>
<dbReference type="CDD" id="cd00873">
    <property type="entry name" value="KU80"/>
    <property type="match status" value="1"/>
</dbReference>
<dbReference type="InterPro" id="IPR024193">
    <property type="entry name" value="Ku80"/>
</dbReference>
<dbReference type="GeneID" id="54290228"/>
<dbReference type="SUPFAM" id="SSF100939">
    <property type="entry name" value="SPOC domain-like"/>
    <property type="match status" value="1"/>
</dbReference>
<keyword evidence="6" id="KW-0158">Chromosome</keyword>
<keyword evidence="15" id="KW-0234">DNA repair</keyword>
<dbReference type="GO" id="GO:0006303">
    <property type="term" value="P:double-strand break repair via nonhomologous end joining"/>
    <property type="evidence" value="ECO:0007669"/>
    <property type="project" value="InterPro"/>
</dbReference>
<keyword evidence="8" id="KW-0227">DNA damage</keyword>
<keyword evidence="11" id="KW-0067">ATP-binding</keyword>
<protein>
    <recommendedName>
        <fullName evidence="5">ATP-dependent DNA helicase II subunit 2</fullName>
        <ecNumber evidence="4">3.6.4.12</ecNumber>
    </recommendedName>
    <alternativeName>
        <fullName evidence="18">ATP-dependent DNA helicase II subunit Ku80</fullName>
    </alternativeName>
</protein>
<dbReference type="GO" id="GO:0000781">
    <property type="term" value="C:chromosome, telomeric region"/>
    <property type="evidence" value="ECO:0007669"/>
    <property type="project" value="UniProtKB-SubCell"/>
</dbReference>
<comment type="catalytic activity">
    <reaction evidence="19">
        <text>ATP + H2O = ADP + phosphate + H(+)</text>
        <dbReference type="Rhea" id="RHEA:13065"/>
        <dbReference type="ChEBI" id="CHEBI:15377"/>
        <dbReference type="ChEBI" id="CHEBI:15378"/>
        <dbReference type="ChEBI" id="CHEBI:30616"/>
        <dbReference type="ChEBI" id="CHEBI:43474"/>
        <dbReference type="ChEBI" id="CHEBI:456216"/>
        <dbReference type="EC" id="3.6.4.12"/>
    </reaction>
</comment>
<evidence type="ECO:0000313" key="22">
    <source>
        <dbReference type="EMBL" id="KAF2009260.1"/>
    </source>
</evidence>
<keyword evidence="23" id="KW-1185">Reference proteome</keyword>
<sequence length="742" mass="83252">MAQKEATVYVLDLGRSMGEKRHGRSKSNLDWAMEYIWDKITTTVATGRKTSLVGVVGYRTDVTELDGVLEDSDGYDNIHVFSRPKQFLLSDIRELQDNIKPSSTNEGDEPVLGALAVAIHMIDKATEGKTKKPLKFDRRIVIISDGYGELDTSDLDGYVSKMNQEDAKYDLTLLGVDFDDPDYGYKEEDKDSVKEENETILKDLVNNCAGNFGTLAVAIDQLDIPRTKDTRAVPSYKGTLTLGDIRNYEATLTMDIERYPCTMIAKPPTASSFVVRAGLDDQAGAGPSTQSTATAAGDASGDAQLPGGDLSAVRNQRVYKVENPEEPGEKMNVEPDELERGFEYGRTAVHISESDMNVVKLETDPSFELLGFVPEEKFERYLPMSRTNFIVPQKANDQAQLALSSFVHALYEAGCYAVARLVTKQYKPPILVLLVPHIKGDFEALIDVELPFEEDIRRYKFPPLDRKLTVSGKVIAEHRDIPNDRLMQSMSDYVDAMDLSTFDLDDEGEPDEYMKFEDTYSPLLHRINHIIRWRATNNTYDKLPDPPRILTKYSVPPIDLIAQAQTHLDALKEAADVKKVPPKVKGRGKRSLRDREKPLSGLDVDELLGNPKRVKIDSQNLIPSFKQALAATDDLDAIQSAADDMSKNIKSLIRSSVGESGYGRALEAIRVMREEITELEEPEIYNAFIRGLKIDILNGSLQGDRREMWWRIRGSKYGLIDRKRSFASDVTEEEAAEFYKRS</sequence>
<organism evidence="22 23">
    <name type="scientific">Aaosphaeria arxii CBS 175.79</name>
    <dbReference type="NCBI Taxonomy" id="1450172"/>
    <lineage>
        <taxon>Eukaryota</taxon>
        <taxon>Fungi</taxon>
        <taxon>Dikarya</taxon>
        <taxon>Ascomycota</taxon>
        <taxon>Pezizomycotina</taxon>
        <taxon>Dothideomycetes</taxon>
        <taxon>Pleosporomycetidae</taxon>
        <taxon>Pleosporales</taxon>
        <taxon>Pleosporales incertae sedis</taxon>
        <taxon>Aaosphaeria</taxon>
    </lineage>
</organism>
<dbReference type="SUPFAM" id="SSF101420">
    <property type="entry name" value="C-terminal domain of Ku80"/>
    <property type="match status" value="1"/>
</dbReference>
<comment type="subcellular location">
    <subcellularLocation>
        <location evidence="2">Chromosome</location>
        <location evidence="2">Telomere</location>
    </subcellularLocation>
    <subcellularLocation>
        <location evidence="1">Nucleus</location>
    </subcellularLocation>
</comment>
<feature type="domain" description="VWFA" evidence="21">
    <location>
        <begin position="6"/>
        <end position="176"/>
    </location>
</feature>
<name>A0A6A5X8M4_9PLEO</name>
<dbReference type="InterPro" id="IPR036465">
    <property type="entry name" value="vWFA_dom_sf"/>
</dbReference>
<dbReference type="Gene3D" id="1.10.1600.10">
    <property type="match status" value="1"/>
</dbReference>
<keyword evidence="16" id="KW-0539">Nucleus</keyword>
<dbReference type="Proteomes" id="UP000799778">
    <property type="component" value="Unassembled WGS sequence"/>
</dbReference>
<proteinExistence type="inferred from homology"/>
<evidence type="ECO:0000256" key="2">
    <source>
        <dbReference type="ARBA" id="ARBA00004574"/>
    </source>
</evidence>
<evidence type="ECO:0000256" key="10">
    <source>
        <dbReference type="ARBA" id="ARBA00022806"/>
    </source>
</evidence>
<evidence type="ECO:0000256" key="12">
    <source>
        <dbReference type="ARBA" id="ARBA00022895"/>
    </source>
</evidence>
<dbReference type="SUPFAM" id="SSF53300">
    <property type="entry name" value="vWA-like"/>
    <property type="match status" value="1"/>
</dbReference>
<keyword evidence="10" id="KW-0347">Helicase</keyword>
<evidence type="ECO:0000256" key="3">
    <source>
        <dbReference type="ARBA" id="ARBA00007726"/>
    </source>
</evidence>
<evidence type="ECO:0000256" key="1">
    <source>
        <dbReference type="ARBA" id="ARBA00004123"/>
    </source>
</evidence>
<comment type="function">
    <text evidence="17">Single-stranded DNA-dependent ATP-dependent helicase. Involved in non-homologous end joining (NHEJ) DNA double strand break repair. DNA-binding is sequence-independent but has a high affinity to nicks in double-stranded DNA and to the ends of duplex DNA. Binds to naturally occurring chromosomal ends, and therefore provides chromosomal end protection. Required also for telomere recombination to repair telomeric ends in the absence of telomerase. KU70, of the KU70/KU80 heterodimer, binds to the stem loop of TLC1, the RNA component of telomerase. Involved in telomere maintenance. Interacts with telomeric repeats and subtelomeric sequences thereby controlling telomere length and protecting against subtelomeric rearrangement. Maintains telomeric chromatin, which is involved in silencing the expression of genes located at the telomere. Required for mating-type switching.</text>
</comment>
<accession>A0A6A5X8M4</accession>
<keyword evidence="13" id="KW-0238">DNA-binding</keyword>
<dbReference type="SMART" id="SM00559">
    <property type="entry name" value="Ku78"/>
    <property type="match status" value="1"/>
</dbReference>
<dbReference type="FunFam" id="1.10.1600.10:FF:000002">
    <property type="entry name" value="X-ray repair cross-complementing protein 5"/>
    <property type="match status" value="1"/>
</dbReference>
<dbReference type="GO" id="GO:0006310">
    <property type="term" value="P:DNA recombination"/>
    <property type="evidence" value="ECO:0007669"/>
    <property type="project" value="UniProtKB-KW"/>
</dbReference>
<keyword evidence="14" id="KW-0233">DNA recombination</keyword>
<dbReference type="GO" id="GO:0003678">
    <property type="term" value="F:DNA helicase activity"/>
    <property type="evidence" value="ECO:0007669"/>
    <property type="project" value="UniProtKB-EC"/>
</dbReference>
<dbReference type="GO" id="GO:0000723">
    <property type="term" value="P:telomere maintenance"/>
    <property type="evidence" value="ECO:0007669"/>
    <property type="project" value="InterPro"/>
</dbReference>
<dbReference type="AlphaFoldDB" id="A0A6A5X8M4"/>
<gene>
    <name evidence="22" type="ORF">BU24DRAFT_474170</name>
</gene>